<protein>
    <recommendedName>
        <fullName evidence="10">Cobalt/nickel transport system permease protein</fullName>
    </recommendedName>
</protein>
<feature type="transmembrane region" description="Helical" evidence="7">
    <location>
        <begin position="42"/>
        <end position="59"/>
    </location>
</feature>
<keyword evidence="4 7" id="KW-0812">Transmembrane</keyword>
<dbReference type="GO" id="GO:0005886">
    <property type="term" value="C:plasma membrane"/>
    <property type="evidence" value="ECO:0007669"/>
    <property type="project" value="UniProtKB-SubCell"/>
</dbReference>
<keyword evidence="9" id="KW-1185">Reference proteome</keyword>
<feature type="transmembrane region" description="Helical" evidence="7">
    <location>
        <begin position="97"/>
        <end position="122"/>
    </location>
</feature>
<evidence type="ECO:0000256" key="6">
    <source>
        <dbReference type="ARBA" id="ARBA00023136"/>
    </source>
</evidence>
<evidence type="ECO:0000256" key="5">
    <source>
        <dbReference type="ARBA" id="ARBA00022989"/>
    </source>
</evidence>
<keyword evidence="3" id="KW-1003">Cell membrane</keyword>
<dbReference type="PANTHER" id="PTHR34229:SF1">
    <property type="entry name" value="METAL TRANSPORT PROTEIN HI_1621-RELATED"/>
    <property type="match status" value="1"/>
</dbReference>
<dbReference type="AlphaFoldDB" id="A0A830F4F7"/>
<dbReference type="GO" id="GO:0000041">
    <property type="term" value="P:transition metal ion transport"/>
    <property type="evidence" value="ECO:0007669"/>
    <property type="project" value="InterPro"/>
</dbReference>
<feature type="transmembrane region" description="Helical" evidence="7">
    <location>
        <begin position="71"/>
        <end position="91"/>
    </location>
</feature>
<evidence type="ECO:0000256" key="3">
    <source>
        <dbReference type="ARBA" id="ARBA00022475"/>
    </source>
</evidence>
<name>A0A830F4F7_9EURY</name>
<accession>A0A830F4F7</accession>
<proteinExistence type="predicted"/>
<keyword evidence="6 7" id="KW-0472">Membrane</keyword>
<comment type="caution">
    <text evidence="8">The sequence shown here is derived from an EMBL/GenBank/DDBJ whole genome shotgun (WGS) entry which is preliminary data.</text>
</comment>
<evidence type="ECO:0008006" key="10">
    <source>
        <dbReference type="Google" id="ProtNLM"/>
    </source>
</evidence>
<evidence type="ECO:0000313" key="9">
    <source>
        <dbReference type="Proteomes" id="UP000628840"/>
    </source>
</evidence>
<keyword evidence="5 7" id="KW-1133">Transmembrane helix</keyword>
<sequence>MLADSPRAELTPSITIRDESIIALPTAHTKRMHVPDGFLDPWVAGLFWLASGVAIGVAVRRARDELGDERTPLLGVVAAGVFAAQMLNWPIPGGTSAHFVGGAFAGVLLGPSLGVLAMTAVVTIQALVFGDGGIVALGINLFAMAVVDVLVGYALFRGLRGFHRTGAAFAAGWGAITCSALVVALGVGASDAFAYRLGVTVPVMVGGHALLGVVEGAITAAVYGAVANARPDLVLGGAPVGEDALAREVEA</sequence>
<dbReference type="Pfam" id="PF01891">
    <property type="entry name" value="CbiM"/>
    <property type="match status" value="1"/>
</dbReference>
<dbReference type="Gene3D" id="1.10.1760.20">
    <property type="match status" value="1"/>
</dbReference>
<reference evidence="8 9" key="1">
    <citation type="journal article" date="2019" name="Int. J. Syst. Evol. Microbiol.">
        <title>The Global Catalogue of Microorganisms (GCM) 10K type strain sequencing project: providing services to taxonomists for standard genome sequencing and annotation.</title>
        <authorList>
            <consortium name="The Broad Institute Genomics Platform"/>
            <consortium name="The Broad Institute Genome Sequencing Center for Infectious Disease"/>
            <person name="Wu L."/>
            <person name="Ma J."/>
        </authorList>
    </citation>
    <scope>NUCLEOTIDE SEQUENCE [LARGE SCALE GENOMIC DNA]</scope>
    <source>
        <strain evidence="8 9">JCM 19585</strain>
    </source>
</reference>
<evidence type="ECO:0000313" key="8">
    <source>
        <dbReference type="EMBL" id="GGL37750.1"/>
    </source>
</evidence>
<evidence type="ECO:0000256" key="7">
    <source>
        <dbReference type="SAM" id="Phobius"/>
    </source>
</evidence>
<feature type="transmembrane region" description="Helical" evidence="7">
    <location>
        <begin position="201"/>
        <end position="226"/>
    </location>
</feature>
<organism evidence="8 9">
    <name type="scientific">Halarchaeum grantii</name>
    <dbReference type="NCBI Taxonomy" id="1193105"/>
    <lineage>
        <taxon>Archaea</taxon>
        <taxon>Methanobacteriati</taxon>
        <taxon>Methanobacteriota</taxon>
        <taxon>Stenosarchaea group</taxon>
        <taxon>Halobacteria</taxon>
        <taxon>Halobacteriales</taxon>
        <taxon>Halobacteriaceae</taxon>
    </lineage>
</organism>
<comment type="subcellular location">
    <subcellularLocation>
        <location evidence="1">Cell membrane</location>
        <topology evidence="1">Multi-pass membrane protein</topology>
    </subcellularLocation>
</comment>
<dbReference type="PANTHER" id="PTHR34229">
    <property type="entry name" value="METAL TRANSPORT PROTEIN HI_1621-RELATED"/>
    <property type="match status" value="1"/>
</dbReference>
<dbReference type="Proteomes" id="UP000628840">
    <property type="component" value="Unassembled WGS sequence"/>
</dbReference>
<evidence type="ECO:0000256" key="1">
    <source>
        <dbReference type="ARBA" id="ARBA00004651"/>
    </source>
</evidence>
<dbReference type="InterPro" id="IPR002751">
    <property type="entry name" value="CbiM/NikMN"/>
</dbReference>
<evidence type="ECO:0000256" key="4">
    <source>
        <dbReference type="ARBA" id="ARBA00022692"/>
    </source>
</evidence>
<feature type="transmembrane region" description="Helical" evidence="7">
    <location>
        <begin position="134"/>
        <end position="156"/>
    </location>
</feature>
<gene>
    <name evidence="8" type="ORF">GCM10009037_21660</name>
</gene>
<keyword evidence="2" id="KW-0813">Transport</keyword>
<dbReference type="EMBL" id="BMPF01000003">
    <property type="protein sequence ID" value="GGL37750.1"/>
    <property type="molecule type" value="Genomic_DNA"/>
</dbReference>
<evidence type="ECO:0000256" key="2">
    <source>
        <dbReference type="ARBA" id="ARBA00022448"/>
    </source>
</evidence>
<feature type="transmembrane region" description="Helical" evidence="7">
    <location>
        <begin position="168"/>
        <end position="189"/>
    </location>
</feature>